<feature type="compositionally biased region" description="Basic and acidic residues" evidence="1">
    <location>
        <begin position="396"/>
        <end position="410"/>
    </location>
</feature>
<feature type="region of interest" description="Disordered" evidence="1">
    <location>
        <begin position="395"/>
        <end position="422"/>
    </location>
</feature>
<sequence>MGADHHPGQNNEDVLTVNGHRVWPAFDLYCPTQRPLYHVTRASPGNRKYPMVKMSMPSKWATKVGCDESVVNLDDVYNFVERKRISSSGKHRRKTVEMGRRSFQSQLEMSRPQSCISQFNKPRQSTNKPILLKRSTMDSIPIDALHDQHYRPRSVAESEISSSVQNHCCELMGPTICTSCSKRNTILINRAQNQSSFTNYKMTTENIATVTMVKRVLPHLSTREIQHKLDNGAISYPTSVHSKHADKYRTESETSDELHDEQVKIPPLDLFRLRCQEIKRKTTTPMFFNSIRQLNQKIVSGTVDKDIGRFCPIKKEIKRSESPFPVFVSPKKNSIQEPSYKAYFDPPLLEKENQTDPFAPSPHQNVEDDVMLKQQPKRLDSDSEDDFLHDYLSTARLDEGPEESTEKKPFDPPLLPKENQIEEPSFFAGSVIPYTLPERAPDKLGSCFDLSRIHGESTSSDSDNDA</sequence>
<gene>
    <name evidence="2" type="ORF">SNE40_016016</name>
</gene>
<comment type="caution">
    <text evidence="2">The sequence shown here is derived from an EMBL/GenBank/DDBJ whole genome shotgun (WGS) entry which is preliminary data.</text>
</comment>
<dbReference type="EMBL" id="JAZGQO010000011">
    <property type="protein sequence ID" value="KAK6172335.1"/>
    <property type="molecule type" value="Genomic_DNA"/>
</dbReference>
<evidence type="ECO:0000313" key="3">
    <source>
        <dbReference type="Proteomes" id="UP001347796"/>
    </source>
</evidence>
<dbReference type="AlphaFoldDB" id="A0AAN8PLZ8"/>
<accession>A0AAN8PLZ8</accession>
<protein>
    <submittedName>
        <fullName evidence="2">Uncharacterized protein</fullName>
    </submittedName>
</protein>
<proteinExistence type="predicted"/>
<name>A0AAN8PLZ8_PATCE</name>
<keyword evidence="3" id="KW-1185">Reference proteome</keyword>
<reference evidence="2 3" key="1">
    <citation type="submission" date="2024-01" db="EMBL/GenBank/DDBJ databases">
        <title>The genome of the rayed Mediterranean limpet Patella caerulea (Linnaeus, 1758).</title>
        <authorList>
            <person name="Anh-Thu Weber A."/>
            <person name="Halstead-Nussloch G."/>
        </authorList>
    </citation>
    <scope>NUCLEOTIDE SEQUENCE [LARGE SCALE GENOMIC DNA]</scope>
    <source>
        <strain evidence="2">AATW-2023a</strain>
        <tissue evidence="2">Whole specimen</tissue>
    </source>
</reference>
<organism evidence="2 3">
    <name type="scientific">Patella caerulea</name>
    <name type="common">Rayed Mediterranean limpet</name>
    <dbReference type="NCBI Taxonomy" id="87958"/>
    <lineage>
        <taxon>Eukaryota</taxon>
        <taxon>Metazoa</taxon>
        <taxon>Spiralia</taxon>
        <taxon>Lophotrochozoa</taxon>
        <taxon>Mollusca</taxon>
        <taxon>Gastropoda</taxon>
        <taxon>Patellogastropoda</taxon>
        <taxon>Patelloidea</taxon>
        <taxon>Patellidae</taxon>
        <taxon>Patella</taxon>
    </lineage>
</organism>
<evidence type="ECO:0000256" key="1">
    <source>
        <dbReference type="SAM" id="MobiDB-lite"/>
    </source>
</evidence>
<dbReference type="Proteomes" id="UP001347796">
    <property type="component" value="Unassembled WGS sequence"/>
</dbReference>
<evidence type="ECO:0000313" key="2">
    <source>
        <dbReference type="EMBL" id="KAK6172335.1"/>
    </source>
</evidence>